<dbReference type="Pfam" id="PF18331">
    <property type="entry name" value="PKHD_C"/>
    <property type="match status" value="1"/>
</dbReference>
<organism evidence="9 10">
    <name type="scientific">Acinetobacter halotolerans</name>
    <dbReference type="NCBI Taxonomy" id="1752076"/>
    <lineage>
        <taxon>Bacteria</taxon>
        <taxon>Pseudomonadati</taxon>
        <taxon>Pseudomonadota</taxon>
        <taxon>Gammaproteobacteria</taxon>
        <taxon>Moraxellales</taxon>
        <taxon>Moraxellaceae</taxon>
        <taxon>Acinetobacter</taxon>
    </lineage>
</organism>
<dbReference type="SMART" id="SM00702">
    <property type="entry name" value="P4Hc"/>
    <property type="match status" value="1"/>
</dbReference>
<comment type="cofactor">
    <cofactor evidence="1 7">
        <name>L-ascorbate</name>
        <dbReference type="ChEBI" id="CHEBI:38290"/>
    </cofactor>
</comment>
<dbReference type="PROSITE" id="PS51471">
    <property type="entry name" value="FE2OG_OXY"/>
    <property type="match status" value="1"/>
</dbReference>
<keyword evidence="2 7" id="KW-0479">Metal-binding</keyword>
<feature type="domain" description="Fe2OG dioxygenase" evidence="8">
    <location>
        <begin position="79"/>
        <end position="179"/>
    </location>
</feature>
<dbReference type="InterPro" id="IPR006620">
    <property type="entry name" value="Pro_4_hyd_alph"/>
</dbReference>
<dbReference type="InterPro" id="IPR044862">
    <property type="entry name" value="Pro_4_hyd_alph_FE2OG_OXY"/>
</dbReference>
<dbReference type="AlphaFoldDB" id="A0A4Q6X6D2"/>
<dbReference type="InterPro" id="IPR041097">
    <property type="entry name" value="PKHD_C"/>
</dbReference>
<protein>
    <submittedName>
        <fullName evidence="9">Fe2+-dependent dioxygenase</fullName>
    </submittedName>
</protein>
<comment type="cofactor">
    <cofactor evidence="7">
        <name>Fe(2+)</name>
        <dbReference type="ChEBI" id="CHEBI:29033"/>
    </cofactor>
    <text evidence="7">Binds 1 Fe(2+) ion per subunit.</text>
</comment>
<accession>A0A4Q6X6D2</accession>
<dbReference type="InterPro" id="IPR005123">
    <property type="entry name" value="Oxoglu/Fe-dep_dioxygenase_dom"/>
</dbReference>
<comment type="caution">
    <text evidence="9">The sequence shown here is derived from an EMBL/GenBank/DDBJ whole genome shotgun (WGS) entry which is preliminary data.</text>
</comment>
<dbReference type="GO" id="GO:0031418">
    <property type="term" value="F:L-ascorbic acid binding"/>
    <property type="evidence" value="ECO:0007669"/>
    <property type="project" value="UniProtKB-KW"/>
</dbReference>
<evidence type="ECO:0000256" key="1">
    <source>
        <dbReference type="ARBA" id="ARBA00001961"/>
    </source>
</evidence>
<dbReference type="PANTHER" id="PTHR41536:SF1">
    <property type="entry name" value="PKHD-TYPE HYDROXYLASE YBIX"/>
    <property type="match status" value="1"/>
</dbReference>
<evidence type="ECO:0000256" key="7">
    <source>
        <dbReference type="HAMAP-Rule" id="MF_00657"/>
    </source>
</evidence>
<evidence type="ECO:0000313" key="10">
    <source>
        <dbReference type="Proteomes" id="UP000292110"/>
    </source>
</evidence>
<dbReference type="GO" id="GO:0006974">
    <property type="term" value="P:DNA damage response"/>
    <property type="evidence" value="ECO:0007669"/>
    <property type="project" value="TreeGrafter"/>
</dbReference>
<proteinExistence type="inferred from homology"/>
<evidence type="ECO:0000256" key="5">
    <source>
        <dbReference type="ARBA" id="ARBA00023002"/>
    </source>
</evidence>
<evidence type="ECO:0000256" key="4">
    <source>
        <dbReference type="ARBA" id="ARBA00022964"/>
    </source>
</evidence>
<feature type="binding site" evidence="7">
    <location>
        <position position="97"/>
    </location>
    <ligand>
        <name>Fe cation</name>
        <dbReference type="ChEBI" id="CHEBI:24875"/>
    </ligand>
</feature>
<keyword evidence="6 7" id="KW-0408">Iron</keyword>
<keyword evidence="4 7" id="KW-0223">Dioxygenase</keyword>
<dbReference type="Proteomes" id="UP000292110">
    <property type="component" value="Unassembled WGS sequence"/>
</dbReference>
<keyword evidence="3 7" id="KW-0847">Vitamin C</keyword>
<dbReference type="GO" id="GO:0006879">
    <property type="term" value="P:intracellular iron ion homeostasis"/>
    <property type="evidence" value="ECO:0007669"/>
    <property type="project" value="TreeGrafter"/>
</dbReference>
<dbReference type="HAMAP" id="MF_00657">
    <property type="entry name" value="Hydroxyl_YbiX"/>
    <property type="match status" value="1"/>
</dbReference>
<dbReference type="EMBL" id="SGIM01000015">
    <property type="protein sequence ID" value="RZF49781.1"/>
    <property type="molecule type" value="Genomic_DNA"/>
</dbReference>
<dbReference type="NCBIfam" id="NF003974">
    <property type="entry name" value="PRK05467.1-3"/>
    <property type="match status" value="1"/>
</dbReference>
<evidence type="ECO:0000256" key="3">
    <source>
        <dbReference type="ARBA" id="ARBA00022896"/>
    </source>
</evidence>
<dbReference type="GO" id="GO:0016706">
    <property type="term" value="F:2-oxoglutarate-dependent dioxygenase activity"/>
    <property type="evidence" value="ECO:0007669"/>
    <property type="project" value="UniProtKB-UniRule"/>
</dbReference>
<reference evidence="9 10" key="1">
    <citation type="submission" date="2019-02" db="EMBL/GenBank/DDBJ databases">
        <title>The draft genome of Acinetobacter halotolerans strain JCM 31009.</title>
        <authorList>
            <person name="Qin J."/>
            <person name="Feng Y."/>
            <person name="Nemec A."/>
            <person name="Zong Z."/>
        </authorList>
    </citation>
    <scope>NUCLEOTIDE SEQUENCE [LARGE SCALE GENOMIC DNA]</scope>
    <source>
        <strain evidence="9 10">JCM 31009</strain>
    </source>
</reference>
<dbReference type="InterPro" id="IPR023550">
    <property type="entry name" value="PKHD_hydroxylase"/>
</dbReference>
<dbReference type="Gene3D" id="4.10.860.20">
    <property type="entry name" value="Rabenosyn, Rab binding domain"/>
    <property type="match status" value="1"/>
</dbReference>
<keyword evidence="5 7" id="KW-0560">Oxidoreductase</keyword>
<dbReference type="NCBIfam" id="NF003975">
    <property type="entry name" value="PRK05467.1-4"/>
    <property type="match status" value="1"/>
</dbReference>
<name>A0A4Q6X6D2_9GAMM</name>
<dbReference type="GO" id="GO:0005506">
    <property type="term" value="F:iron ion binding"/>
    <property type="evidence" value="ECO:0007669"/>
    <property type="project" value="UniProtKB-UniRule"/>
</dbReference>
<evidence type="ECO:0000313" key="9">
    <source>
        <dbReference type="EMBL" id="RZF49781.1"/>
    </source>
</evidence>
<keyword evidence="10" id="KW-1185">Reference proteome</keyword>
<feature type="binding site" evidence="7">
    <location>
        <position position="99"/>
    </location>
    <ligand>
        <name>Fe cation</name>
        <dbReference type="ChEBI" id="CHEBI:24875"/>
    </ligand>
</feature>
<evidence type="ECO:0000256" key="2">
    <source>
        <dbReference type="ARBA" id="ARBA00022723"/>
    </source>
</evidence>
<gene>
    <name evidence="9" type="ORF">EXE30_14435</name>
</gene>
<evidence type="ECO:0000256" key="6">
    <source>
        <dbReference type="ARBA" id="ARBA00023004"/>
    </source>
</evidence>
<dbReference type="PANTHER" id="PTHR41536">
    <property type="entry name" value="PKHD-TYPE HYDROXYLASE YBIX"/>
    <property type="match status" value="1"/>
</dbReference>
<dbReference type="Pfam" id="PF13640">
    <property type="entry name" value="2OG-FeII_Oxy_3"/>
    <property type="match status" value="1"/>
</dbReference>
<feature type="binding site" evidence="7">
    <location>
        <position position="160"/>
    </location>
    <ligand>
        <name>Fe cation</name>
        <dbReference type="ChEBI" id="CHEBI:24875"/>
    </ligand>
</feature>
<sequence>MMLHIPELLNTQQVTELREQLKLPELWVNGAQSAGVQAQQTKNNLQVDIQSDLYPLISQSVLTALQQNLLLRSAALPQHILVPMFNCYQSHGSYGNHVDSAIQYSSQTGTAIRTDVSITVFLSEPDEYEGGELIVEDTYGSHEVKLDAGDAILYPSTSLHRVEPVTQGSRIAAFTWIQSMVKDDWQRNMLFNLDMTILRLRQQLGDSEEVVALTSHYHNLLRQWGTL</sequence>
<evidence type="ECO:0000259" key="8">
    <source>
        <dbReference type="PROSITE" id="PS51471"/>
    </source>
</evidence>
<feature type="binding site" evidence="7">
    <location>
        <position position="170"/>
    </location>
    <ligand>
        <name>2-oxoglutarate</name>
        <dbReference type="ChEBI" id="CHEBI:16810"/>
    </ligand>
</feature>
<dbReference type="Gene3D" id="2.60.120.620">
    <property type="entry name" value="q2cbj1_9rhob like domain"/>
    <property type="match status" value="1"/>
</dbReference>
<dbReference type="RefSeq" id="WP_130162998.1">
    <property type="nucleotide sequence ID" value="NZ_SGIM01000015.1"/>
</dbReference>